<dbReference type="EMBL" id="JAVRRJ010000004">
    <property type="protein sequence ID" value="KAK5085374.1"/>
    <property type="molecule type" value="Genomic_DNA"/>
</dbReference>
<gene>
    <name evidence="3" type="ORF">LTR05_004658</name>
</gene>
<evidence type="ECO:0000313" key="3">
    <source>
        <dbReference type="EMBL" id="KAK5085374.1"/>
    </source>
</evidence>
<proteinExistence type="predicted"/>
<name>A0AAN7T0K8_9EURO</name>
<feature type="region of interest" description="Disordered" evidence="2">
    <location>
        <begin position="223"/>
        <end position="268"/>
    </location>
</feature>
<keyword evidence="1" id="KW-0175">Coiled coil</keyword>
<accession>A0AAN7T0K8</accession>
<evidence type="ECO:0000256" key="2">
    <source>
        <dbReference type="SAM" id="MobiDB-lite"/>
    </source>
</evidence>
<keyword evidence="4" id="KW-1185">Reference proteome</keyword>
<evidence type="ECO:0000313" key="4">
    <source>
        <dbReference type="Proteomes" id="UP001309876"/>
    </source>
</evidence>
<feature type="coiled-coil region" evidence="1">
    <location>
        <begin position="299"/>
        <end position="326"/>
    </location>
</feature>
<protein>
    <submittedName>
        <fullName evidence="3">Uncharacterized protein</fullName>
    </submittedName>
</protein>
<dbReference type="AlphaFoldDB" id="A0AAN7T0K8"/>
<reference evidence="3 4" key="1">
    <citation type="submission" date="2023-08" db="EMBL/GenBank/DDBJ databases">
        <title>Black Yeasts Isolated from many extreme environments.</title>
        <authorList>
            <person name="Coleine C."/>
            <person name="Stajich J.E."/>
            <person name="Selbmann L."/>
        </authorList>
    </citation>
    <scope>NUCLEOTIDE SEQUENCE [LARGE SCALE GENOMIC DNA]</scope>
    <source>
        <strain evidence="3 4">CCFEE 5910</strain>
    </source>
</reference>
<dbReference type="Proteomes" id="UP001309876">
    <property type="component" value="Unassembled WGS sequence"/>
</dbReference>
<comment type="caution">
    <text evidence="3">The sequence shown here is derived from an EMBL/GenBank/DDBJ whole genome shotgun (WGS) entry which is preliminary data.</text>
</comment>
<evidence type="ECO:0000256" key="1">
    <source>
        <dbReference type="SAM" id="Coils"/>
    </source>
</evidence>
<sequence>MKGLLYHESGPVFRSIYSFRQLGMLSASSIKACNRCYEEEACYHPGVIQHDAQWLQQHALPSDSQSRSLQANDLDDYGLQSVSPWFPSNGFHDITSSEWTPESLLDFNAVDGNEATLATTAASPLVSKTNLQYPTSAVIEEDIIDSSVLHCDGIMPTTADFFGLDIGSGYGPSLEVSQEVLNRAQENLRKWTDISSSAASTSTLSTTSPDDSCQFDLLSQLTATPPNSHQMSSNVTAPRSEQQNSRASSPEESTTKMGVLHKSQGTAPSKVQKTFHFVANSDKKTATRLRNTMTSRNLRQSKISRIAELERELEKQKEESELWRRRALEAGWQDGGTG</sequence>
<feature type="compositionally biased region" description="Polar residues" evidence="2">
    <location>
        <begin position="223"/>
        <end position="256"/>
    </location>
</feature>
<organism evidence="3 4">
    <name type="scientific">Lithohypha guttulata</name>
    <dbReference type="NCBI Taxonomy" id="1690604"/>
    <lineage>
        <taxon>Eukaryota</taxon>
        <taxon>Fungi</taxon>
        <taxon>Dikarya</taxon>
        <taxon>Ascomycota</taxon>
        <taxon>Pezizomycotina</taxon>
        <taxon>Eurotiomycetes</taxon>
        <taxon>Chaetothyriomycetidae</taxon>
        <taxon>Chaetothyriales</taxon>
        <taxon>Trichomeriaceae</taxon>
        <taxon>Lithohypha</taxon>
    </lineage>
</organism>